<evidence type="ECO:0000313" key="2">
    <source>
        <dbReference type="Proteomes" id="UP000238479"/>
    </source>
</evidence>
<gene>
    <name evidence="1" type="ORF">RchiOBHm_Chr5g0020021</name>
</gene>
<dbReference type="EMBL" id="PDCK01000043">
    <property type="protein sequence ID" value="PRQ30014.1"/>
    <property type="molecule type" value="Genomic_DNA"/>
</dbReference>
<organism evidence="1 2">
    <name type="scientific">Rosa chinensis</name>
    <name type="common">China rose</name>
    <dbReference type="NCBI Taxonomy" id="74649"/>
    <lineage>
        <taxon>Eukaryota</taxon>
        <taxon>Viridiplantae</taxon>
        <taxon>Streptophyta</taxon>
        <taxon>Embryophyta</taxon>
        <taxon>Tracheophyta</taxon>
        <taxon>Spermatophyta</taxon>
        <taxon>Magnoliopsida</taxon>
        <taxon>eudicotyledons</taxon>
        <taxon>Gunneridae</taxon>
        <taxon>Pentapetalae</taxon>
        <taxon>rosids</taxon>
        <taxon>fabids</taxon>
        <taxon>Rosales</taxon>
        <taxon>Rosaceae</taxon>
        <taxon>Rosoideae</taxon>
        <taxon>Rosoideae incertae sedis</taxon>
        <taxon>Rosa</taxon>
    </lineage>
</organism>
<comment type="caution">
    <text evidence="1">The sequence shown here is derived from an EMBL/GenBank/DDBJ whole genome shotgun (WGS) entry which is preliminary data.</text>
</comment>
<dbReference type="Gramene" id="PRQ30014">
    <property type="protein sequence ID" value="PRQ30014"/>
    <property type="gene ID" value="RchiOBHm_Chr5g0020021"/>
</dbReference>
<keyword evidence="2" id="KW-1185">Reference proteome</keyword>
<dbReference type="Proteomes" id="UP000238479">
    <property type="component" value="Chromosome 5"/>
</dbReference>
<reference evidence="1 2" key="1">
    <citation type="journal article" date="2018" name="Nat. Genet.">
        <title>The Rosa genome provides new insights in the design of modern roses.</title>
        <authorList>
            <person name="Bendahmane M."/>
        </authorList>
    </citation>
    <scope>NUCLEOTIDE SEQUENCE [LARGE SCALE GENOMIC DNA]</scope>
    <source>
        <strain evidence="2">cv. Old Blush</strain>
    </source>
</reference>
<accession>A0A2P6Q781</accession>
<name>A0A2P6Q781_ROSCH</name>
<dbReference type="AlphaFoldDB" id="A0A2P6Q781"/>
<proteinExistence type="predicted"/>
<protein>
    <submittedName>
        <fullName evidence="1">Uncharacterized protein</fullName>
    </submittedName>
</protein>
<evidence type="ECO:0000313" key="1">
    <source>
        <dbReference type="EMBL" id="PRQ30014.1"/>
    </source>
</evidence>
<sequence>MALSFSNSKFCDSHTLRNPNSNLSALIWRKDSYASDSTFVVDPSGSHPPKPLGFGFLPNPDVTDMLQSCNGLILCNHFDGTSYFYLVNPTTSSYLLLLPFELDVRRLVCHFGF</sequence>